<feature type="region of interest" description="Disordered" evidence="1">
    <location>
        <begin position="48"/>
        <end position="90"/>
    </location>
</feature>
<dbReference type="Proteomes" id="UP000050786">
    <property type="component" value="Unassembled WGS sequence"/>
</dbReference>
<evidence type="ECO:0000313" key="2">
    <source>
        <dbReference type="EMBL" id="CUH43700.1"/>
    </source>
</evidence>
<name>A0A0N7LNY3_9RHOB</name>
<gene>
    <name evidence="2" type="ORF">RUM4293_02595</name>
</gene>
<protein>
    <submittedName>
        <fullName evidence="2">Uncharacterized protein</fullName>
    </submittedName>
</protein>
<organism evidence="2 3">
    <name type="scientific">Ruegeria atlantica</name>
    <dbReference type="NCBI Taxonomy" id="81569"/>
    <lineage>
        <taxon>Bacteria</taxon>
        <taxon>Pseudomonadati</taxon>
        <taxon>Pseudomonadota</taxon>
        <taxon>Alphaproteobacteria</taxon>
        <taxon>Rhodobacterales</taxon>
        <taxon>Roseobacteraceae</taxon>
        <taxon>Ruegeria</taxon>
    </lineage>
</organism>
<evidence type="ECO:0000313" key="3">
    <source>
        <dbReference type="Proteomes" id="UP000050786"/>
    </source>
</evidence>
<proteinExistence type="predicted"/>
<evidence type="ECO:0000256" key="1">
    <source>
        <dbReference type="SAM" id="MobiDB-lite"/>
    </source>
</evidence>
<dbReference type="EMBL" id="CYPS01000040">
    <property type="protein sequence ID" value="CUH43700.1"/>
    <property type="molecule type" value="Genomic_DNA"/>
</dbReference>
<accession>A0A0N7LNY3</accession>
<keyword evidence="3" id="KW-1185">Reference proteome</keyword>
<reference evidence="3" key="1">
    <citation type="submission" date="2015-09" db="EMBL/GenBank/DDBJ databases">
        <authorList>
            <person name="Rodrigo-Torres L."/>
            <person name="Arahal D.R."/>
        </authorList>
    </citation>
    <scope>NUCLEOTIDE SEQUENCE [LARGE SCALE GENOMIC DNA]</scope>
    <source>
        <strain evidence="3">CECT 4293</strain>
    </source>
</reference>
<dbReference type="AlphaFoldDB" id="A0A0N7LNY3"/>
<sequence>MATRIKNTSGYGEKIDDNRNEMNINPIEKTKSLANAAKGNAVGACRKRAANTAPMTARGHPRNRPNEKTPVTPSASRVTERWSSVRIGQN</sequence>